<accession>A0A6J7A3X9</accession>
<organism evidence="1">
    <name type="scientific">freshwater metagenome</name>
    <dbReference type="NCBI Taxonomy" id="449393"/>
    <lineage>
        <taxon>unclassified sequences</taxon>
        <taxon>metagenomes</taxon>
        <taxon>ecological metagenomes</taxon>
    </lineage>
</organism>
<protein>
    <submittedName>
        <fullName evidence="1">Unannotated protein</fullName>
    </submittedName>
</protein>
<name>A0A6J7A3X9_9ZZZZ</name>
<proteinExistence type="predicted"/>
<gene>
    <name evidence="1" type="ORF">UFOPK3099_01798</name>
</gene>
<sequence length="57" mass="6205">MDEALDRVVAAELADEFGISNVADDEWSVEQRLAGSGLERIKHDHLVSGGPQCPDRV</sequence>
<reference evidence="1" key="1">
    <citation type="submission" date="2020-05" db="EMBL/GenBank/DDBJ databases">
        <authorList>
            <person name="Chiriac C."/>
            <person name="Salcher M."/>
            <person name="Ghai R."/>
            <person name="Kavagutti S V."/>
        </authorList>
    </citation>
    <scope>NUCLEOTIDE SEQUENCE</scope>
</reference>
<evidence type="ECO:0000313" key="1">
    <source>
        <dbReference type="EMBL" id="CAB4827566.1"/>
    </source>
</evidence>
<dbReference type="EMBL" id="CAFAAV010000146">
    <property type="protein sequence ID" value="CAB4827566.1"/>
    <property type="molecule type" value="Genomic_DNA"/>
</dbReference>
<dbReference type="AlphaFoldDB" id="A0A6J7A3X9"/>